<keyword evidence="1" id="KW-0472">Membrane</keyword>
<feature type="transmembrane region" description="Helical" evidence="1">
    <location>
        <begin position="370"/>
        <end position="389"/>
    </location>
</feature>
<dbReference type="EMBL" id="JAPDOD010000005">
    <property type="protein sequence ID" value="MDA0160381.1"/>
    <property type="molecule type" value="Genomic_DNA"/>
</dbReference>
<sequence length="395" mass="42222">MTLLIRTPMVARATDEPHRASSQLELLFDLTFVIAIASLARYFAGAIGRGDAADEIVPFLQVFFAIWWAWVNFTWFASAFDTDDVPFRLLTLVQMAGVLVLAAGVPAALDHSDYRAVTIGYAIMRVGLVAHWLRAAFEDPTSRSTALRYAAGITVAEFAWISRLLLDEAGLLSDSARLAAFVALVLFELAIPVWAERKGATAWHPQHIAERYGLFAIILLGESVFAASSGVESAVAAGGFSLPLVAIGGAGLVLVFALWWLYFLQPAKEGLVAHRERSFIWGYGHYGLLAALAAISAGLEIAVEQTGHHVAASPVVIGYALAIPVAIFVFLTWALHSPIVPQPVLRLPLVSSSCLVILLLPIAAGWVGEAVVLAAIAATCASVVAITLIQQGDRS</sequence>
<feature type="transmembrane region" description="Helical" evidence="1">
    <location>
        <begin position="283"/>
        <end position="303"/>
    </location>
</feature>
<feature type="transmembrane region" description="Helical" evidence="1">
    <location>
        <begin position="208"/>
        <end position="228"/>
    </location>
</feature>
<gene>
    <name evidence="2" type="ORF">OM076_08900</name>
</gene>
<evidence type="ECO:0000256" key="1">
    <source>
        <dbReference type="SAM" id="Phobius"/>
    </source>
</evidence>
<feature type="transmembrane region" description="Helical" evidence="1">
    <location>
        <begin position="315"/>
        <end position="335"/>
    </location>
</feature>
<reference evidence="2" key="1">
    <citation type="submission" date="2022-10" db="EMBL/GenBank/DDBJ databases">
        <title>The WGS of Solirubrobacter ginsenosidimutans DSM 21036.</title>
        <authorList>
            <person name="Jiang Z."/>
        </authorList>
    </citation>
    <scope>NUCLEOTIDE SEQUENCE</scope>
    <source>
        <strain evidence="2">DSM 21036</strain>
    </source>
</reference>
<protein>
    <submittedName>
        <fullName evidence="2">Low temperature requirement protein A</fullName>
    </submittedName>
</protein>
<feature type="transmembrane region" description="Helical" evidence="1">
    <location>
        <begin position="240"/>
        <end position="262"/>
    </location>
</feature>
<feature type="transmembrane region" description="Helical" evidence="1">
    <location>
        <begin position="146"/>
        <end position="166"/>
    </location>
</feature>
<dbReference type="AlphaFoldDB" id="A0A9X3S1R9"/>
<evidence type="ECO:0000313" key="2">
    <source>
        <dbReference type="EMBL" id="MDA0160381.1"/>
    </source>
</evidence>
<dbReference type="Proteomes" id="UP001149140">
    <property type="component" value="Unassembled WGS sequence"/>
</dbReference>
<dbReference type="PANTHER" id="PTHR36840">
    <property type="entry name" value="BLL5714 PROTEIN"/>
    <property type="match status" value="1"/>
</dbReference>
<feature type="transmembrane region" description="Helical" evidence="1">
    <location>
        <begin position="178"/>
        <end position="196"/>
    </location>
</feature>
<accession>A0A9X3S1R9</accession>
<dbReference type="Pfam" id="PF06772">
    <property type="entry name" value="LtrA"/>
    <property type="match status" value="1"/>
</dbReference>
<feature type="transmembrane region" description="Helical" evidence="1">
    <location>
        <begin position="26"/>
        <end position="44"/>
    </location>
</feature>
<feature type="transmembrane region" description="Helical" evidence="1">
    <location>
        <begin position="347"/>
        <end position="364"/>
    </location>
</feature>
<organism evidence="2 3">
    <name type="scientific">Solirubrobacter ginsenosidimutans</name>
    <dbReference type="NCBI Taxonomy" id="490573"/>
    <lineage>
        <taxon>Bacteria</taxon>
        <taxon>Bacillati</taxon>
        <taxon>Actinomycetota</taxon>
        <taxon>Thermoleophilia</taxon>
        <taxon>Solirubrobacterales</taxon>
        <taxon>Solirubrobacteraceae</taxon>
        <taxon>Solirubrobacter</taxon>
    </lineage>
</organism>
<keyword evidence="1" id="KW-1133">Transmembrane helix</keyword>
<keyword evidence="3" id="KW-1185">Reference proteome</keyword>
<comment type="caution">
    <text evidence="2">The sequence shown here is derived from an EMBL/GenBank/DDBJ whole genome shotgun (WGS) entry which is preliminary data.</text>
</comment>
<evidence type="ECO:0000313" key="3">
    <source>
        <dbReference type="Proteomes" id="UP001149140"/>
    </source>
</evidence>
<dbReference type="InterPro" id="IPR010640">
    <property type="entry name" value="Low_temperature_requirement_A"/>
</dbReference>
<feature type="transmembrane region" description="Helical" evidence="1">
    <location>
        <begin position="56"/>
        <end position="77"/>
    </location>
</feature>
<feature type="transmembrane region" description="Helical" evidence="1">
    <location>
        <begin position="114"/>
        <end position="134"/>
    </location>
</feature>
<proteinExistence type="predicted"/>
<dbReference type="PANTHER" id="PTHR36840:SF1">
    <property type="entry name" value="BLL5714 PROTEIN"/>
    <property type="match status" value="1"/>
</dbReference>
<dbReference type="RefSeq" id="WP_270039188.1">
    <property type="nucleotide sequence ID" value="NZ_JAPDOD010000005.1"/>
</dbReference>
<name>A0A9X3S1R9_9ACTN</name>
<keyword evidence="1" id="KW-0812">Transmembrane</keyword>
<feature type="transmembrane region" description="Helical" evidence="1">
    <location>
        <begin position="89"/>
        <end position="108"/>
    </location>
</feature>